<name>A0A3S1D5P3_9BACT</name>
<dbReference type="PANTHER" id="PTHR43471">
    <property type="entry name" value="ABC TRANSPORTER PERMEASE"/>
    <property type="match status" value="1"/>
</dbReference>
<dbReference type="Pfam" id="PF12679">
    <property type="entry name" value="ABC2_membrane_2"/>
    <property type="match status" value="1"/>
</dbReference>
<dbReference type="Proteomes" id="UP000281028">
    <property type="component" value="Unassembled WGS sequence"/>
</dbReference>
<evidence type="ECO:0000313" key="2">
    <source>
        <dbReference type="Proteomes" id="UP000281028"/>
    </source>
</evidence>
<dbReference type="GO" id="GO:0005886">
    <property type="term" value="C:plasma membrane"/>
    <property type="evidence" value="ECO:0007669"/>
    <property type="project" value="UniProtKB-SubCell"/>
</dbReference>
<keyword evidence="2" id="KW-1185">Reference proteome</keyword>
<dbReference type="EMBL" id="RIAR02000001">
    <property type="protein sequence ID" value="NSL86062.1"/>
    <property type="molecule type" value="Genomic_DNA"/>
</dbReference>
<organism evidence="1 2">
    <name type="scientific">Chitinophaga solisilvae</name>
    <dbReference type="NCBI Taxonomy" id="1233460"/>
    <lineage>
        <taxon>Bacteria</taxon>
        <taxon>Pseudomonadati</taxon>
        <taxon>Bacteroidota</taxon>
        <taxon>Chitinophagia</taxon>
        <taxon>Chitinophagales</taxon>
        <taxon>Chitinophagaceae</taxon>
        <taxon>Chitinophaga</taxon>
    </lineage>
</organism>
<sequence>MQKGLFQYAFILFCRSRTALTGVLILLVSGIAGLYLGSTFINRQQAMIRKAAAMQPETTRRNIQYFGKELGTLLYHNRYTMADQPGNWAAFSNGQRDINPYIMSVSMLGLQGQLYDTDLSNPVTLLYGNIDLAFVFIFLFPLVIIAFTYNLWSAEKESGVWRLLHPHAERPAGILLTKLLVRIVVVFAVAWLLLLIACLYLPLPADIRLLWVFLAVSSYLLFWFALSFFVTALGRSSDFNVATLIACWVGLNILAPALVNIIVSWKYPVPEALQTVVQQREGYHEKWDKDKQVTMTRFYQHYPQFRKYPFPQDAAFSWSWYYAMQQMGDDEAASGVAAMAAKLQQRQQFANNAALFLPGIQTTLRLNEIAGTDLQHHLDFQAALQQYHENIRLYFYPFIFKGSTVKDVDWNQFGITFFRKYSTEKCRQLLSVLLFTILLSCIAWRMLRRKLTTQ</sequence>
<comment type="caution">
    <text evidence="1">The sequence shown here is derived from an EMBL/GenBank/DDBJ whole genome shotgun (WGS) entry which is preliminary data.</text>
</comment>
<dbReference type="PANTHER" id="PTHR43471:SF1">
    <property type="entry name" value="ABC TRANSPORTER PERMEASE PROTEIN NOSY-RELATED"/>
    <property type="match status" value="1"/>
</dbReference>
<protein>
    <submittedName>
        <fullName evidence="1">DUF3526 domain-containing protein</fullName>
    </submittedName>
</protein>
<dbReference type="Pfam" id="PF12040">
    <property type="entry name" value="DUF3526"/>
    <property type="match status" value="1"/>
</dbReference>
<evidence type="ECO:0000313" key="1">
    <source>
        <dbReference type="EMBL" id="NSL86062.1"/>
    </source>
</evidence>
<dbReference type="GO" id="GO:0140359">
    <property type="term" value="F:ABC-type transporter activity"/>
    <property type="evidence" value="ECO:0007669"/>
    <property type="project" value="InterPro"/>
</dbReference>
<gene>
    <name evidence="1" type="ORF">ECE50_004415</name>
</gene>
<proteinExistence type="predicted"/>
<reference evidence="1" key="1">
    <citation type="submission" date="2020-05" db="EMBL/GenBank/DDBJ databases">
        <title>Chitinophaga laudate sp. nov., isolated from a tropical peat swamp.</title>
        <authorList>
            <person name="Goh C.B.S."/>
            <person name="Lee M.S."/>
            <person name="Parimannan S."/>
            <person name="Pasbakhsh P."/>
            <person name="Yule C.M."/>
            <person name="Rajandas H."/>
            <person name="Loke S."/>
            <person name="Croft L."/>
            <person name="Tan J.B.L."/>
        </authorList>
    </citation>
    <scope>NUCLEOTIDE SEQUENCE</scope>
    <source>
        <strain evidence="1">Mgbs1</strain>
    </source>
</reference>
<dbReference type="AlphaFoldDB" id="A0A3S1D5P3"/>
<dbReference type="InterPro" id="IPR021913">
    <property type="entry name" value="DUF3526"/>
</dbReference>
<dbReference type="OrthoDB" id="6016419at2"/>
<accession>A0A3S1D5P3</accession>